<comment type="subcellular location">
    <subcellularLocation>
        <location evidence="1">Cytoplasm</location>
    </subcellularLocation>
</comment>
<dbReference type="Proteomes" id="UP000823611">
    <property type="component" value="Unassembled WGS sequence"/>
</dbReference>
<reference evidence="7" key="1">
    <citation type="submission" date="2020-10" db="EMBL/GenBank/DDBJ databases">
        <authorList>
            <person name="Gilroy R."/>
        </authorList>
    </citation>
    <scope>NUCLEOTIDE SEQUENCE</scope>
    <source>
        <strain evidence="7">F6-4510</strain>
    </source>
</reference>
<protein>
    <submittedName>
        <fullName evidence="7">DivIVA domain-containing protein</fullName>
    </submittedName>
</protein>
<dbReference type="AlphaFoldDB" id="A0A9D9DUW6"/>
<feature type="coiled-coil region" evidence="6">
    <location>
        <begin position="28"/>
        <end position="101"/>
    </location>
</feature>
<keyword evidence="2" id="KW-0963">Cytoplasm</keyword>
<sequence>MITVNDIETKEFKKSALGYSQDDVDKFLDEIIVDYEKLTKENFELKEKVASLSDSVNSYRSIEKSLQTTLALAEETAQKTVKNAEEEKEKIISETRKQADNYLAQAKEKADSILAQANEKYDSVFGDTDKKLAEAQRNLDRLLERYEATKKRLKVIFEAEIRLLDKNDDSYIESDIENY</sequence>
<name>A0A9D9DUW6_9FIRM</name>
<gene>
    <name evidence="7" type="ORF">IAC55_02075</name>
</gene>
<comment type="caution">
    <text evidence="7">The sequence shown here is derived from an EMBL/GenBank/DDBJ whole genome shotgun (WGS) entry which is preliminary data.</text>
</comment>
<dbReference type="PANTHER" id="PTHR35794:SF1">
    <property type="entry name" value="CELL CYCLE PROTEIN GPSB"/>
    <property type="match status" value="1"/>
</dbReference>
<dbReference type="PANTHER" id="PTHR35794">
    <property type="entry name" value="CELL DIVISION PROTEIN DIVIVA"/>
    <property type="match status" value="1"/>
</dbReference>
<evidence type="ECO:0000256" key="6">
    <source>
        <dbReference type="SAM" id="Coils"/>
    </source>
</evidence>
<evidence type="ECO:0000256" key="1">
    <source>
        <dbReference type="ARBA" id="ARBA00004496"/>
    </source>
</evidence>
<evidence type="ECO:0000256" key="3">
    <source>
        <dbReference type="ARBA" id="ARBA00022618"/>
    </source>
</evidence>
<proteinExistence type="predicted"/>
<dbReference type="Gene3D" id="6.10.250.660">
    <property type="match status" value="1"/>
</dbReference>
<dbReference type="Pfam" id="PF05103">
    <property type="entry name" value="DivIVA"/>
    <property type="match status" value="1"/>
</dbReference>
<evidence type="ECO:0000256" key="2">
    <source>
        <dbReference type="ARBA" id="ARBA00022490"/>
    </source>
</evidence>
<dbReference type="NCBIfam" id="TIGR03544">
    <property type="entry name" value="DivI1A_domain"/>
    <property type="match status" value="1"/>
</dbReference>
<keyword evidence="3" id="KW-0132">Cell division</keyword>
<evidence type="ECO:0000256" key="5">
    <source>
        <dbReference type="ARBA" id="ARBA00023306"/>
    </source>
</evidence>
<dbReference type="GO" id="GO:0051301">
    <property type="term" value="P:cell division"/>
    <property type="evidence" value="ECO:0007669"/>
    <property type="project" value="UniProtKB-KW"/>
</dbReference>
<keyword evidence="5" id="KW-0131">Cell cycle</keyword>
<evidence type="ECO:0000256" key="4">
    <source>
        <dbReference type="ARBA" id="ARBA00023054"/>
    </source>
</evidence>
<reference evidence="7" key="2">
    <citation type="journal article" date="2021" name="PeerJ">
        <title>Extensive microbial diversity within the chicken gut microbiome revealed by metagenomics and culture.</title>
        <authorList>
            <person name="Gilroy R."/>
            <person name="Ravi A."/>
            <person name="Getino M."/>
            <person name="Pursley I."/>
            <person name="Horton D.L."/>
            <person name="Alikhan N.F."/>
            <person name="Baker D."/>
            <person name="Gharbi K."/>
            <person name="Hall N."/>
            <person name="Watson M."/>
            <person name="Adriaenssens E.M."/>
            <person name="Foster-Nyarko E."/>
            <person name="Jarju S."/>
            <person name="Secka A."/>
            <person name="Antonio M."/>
            <person name="Oren A."/>
            <person name="Chaudhuri R.R."/>
            <person name="La Ragione R."/>
            <person name="Hildebrand F."/>
            <person name="Pallen M.J."/>
        </authorList>
    </citation>
    <scope>NUCLEOTIDE SEQUENCE</scope>
    <source>
        <strain evidence="7">F6-4510</strain>
    </source>
</reference>
<organism evidence="7 8">
    <name type="scientific">Candidatus Fimicola merdigallinarum</name>
    <dbReference type="NCBI Taxonomy" id="2840819"/>
    <lineage>
        <taxon>Bacteria</taxon>
        <taxon>Bacillati</taxon>
        <taxon>Bacillota</taxon>
        <taxon>Clostridia</taxon>
        <taxon>Lachnospirales</taxon>
        <taxon>Lachnospiraceae</taxon>
        <taxon>Lachnospiraceae incertae sedis</taxon>
        <taxon>Candidatus Fimicola</taxon>
    </lineage>
</organism>
<evidence type="ECO:0000313" key="8">
    <source>
        <dbReference type="Proteomes" id="UP000823611"/>
    </source>
</evidence>
<keyword evidence="4 6" id="KW-0175">Coiled coil</keyword>
<evidence type="ECO:0000313" key="7">
    <source>
        <dbReference type="EMBL" id="MBO8434096.1"/>
    </source>
</evidence>
<accession>A0A9D9DUW6</accession>
<dbReference type="InterPro" id="IPR019933">
    <property type="entry name" value="DivIVA_domain"/>
</dbReference>
<feature type="coiled-coil region" evidence="6">
    <location>
        <begin position="125"/>
        <end position="152"/>
    </location>
</feature>
<dbReference type="InterPro" id="IPR007793">
    <property type="entry name" value="DivIVA_fam"/>
</dbReference>
<dbReference type="GO" id="GO:0005737">
    <property type="term" value="C:cytoplasm"/>
    <property type="evidence" value="ECO:0007669"/>
    <property type="project" value="UniProtKB-SubCell"/>
</dbReference>
<dbReference type="EMBL" id="JADIMX010000039">
    <property type="protein sequence ID" value="MBO8434096.1"/>
    <property type="molecule type" value="Genomic_DNA"/>
</dbReference>